<dbReference type="Proteomes" id="UP000827859">
    <property type="component" value="Segment"/>
</dbReference>
<organism evidence="2 3">
    <name type="scientific">Arthrobacter phage Dynamite</name>
    <dbReference type="NCBI Taxonomy" id="2867479"/>
    <lineage>
        <taxon>Viruses</taxon>
        <taxon>Duplodnaviria</taxon>
        <taxon>Heunggongvirae</taxon>
        <taxon>Uroviricota</taxon>
        <taxon>Caudoviricetes</taxon>
        <taxon>Mudcatvirus</taxon>
        <taxon>Mudcatvirus dynamite</taxon>
    </lineage>
</organism>
<keyword evidence="1" id="KW-0812">Transmembrane</keyword>
<dbReference type="EMBL" id="MZ747520">
    <property type="protein sequence ID" value="UAW09224.1"/>
    <property type="molecule type" value="Genomic_DNA"/>
</dbReference>
<reference evidence="2 3" key="1">
    <citation type="submission" date="2021-08" db="EMBL/GenBank/DDBJ databases">
        <authorList>
            <person name="Adair T.L."/>
            <person name="Crowhurst L.V."/>
            <person name="Estes A.V."/>
            <person name="Howard M.F."/>
            <person name="Khader N.M."/>
            <person name="Khan M.F."/>
            <person name="Mersereau M.D."/>
            <person name="Mullassery N.B."/>
            <person name="Ngo J.M."/>
            <person name="Noonan C.G."/>
            <person name="Phan K.B."/>
            <person name="Reddy J.S."/>
            <person name="Roberts E.D."/>
            <person name="Sagireddy S."/>
            <person name="Trammell A.M."/>
            <person name="Trampedach S.K."/>
            <person name="White A.M."/>
            <person name="Yamada E."/>
            <person name="Avernini S."/>
            <person name="Gilbert M.G."/>
            <person name="Wire N.L."/>
            <person name="Young E.A."/>
            <person name="Merkhofer E.C."/>
            <person name="Garlena R.A."/>
            <person name="Russell D.A."/>
            <person name="Jacobs-Sera D."/>
            <person name="Hatfull G.F."/>
        </authorList>
    </citation>
    <scope>NUCLEOTIDE SEQUENCE [LARGE SCALE GENOMIC DNA]</scope>
</reference>
<keyword evidence="1" id="KW-0472">Membrane</keyword>
<accession>A0AAE9BRH9</accession>
<dbReference type="GeneID" id="77942949"/>
<evidence type="ECO:0000313" key="3">
    <source>
        <dbReference type="Proteomes" id="UP000827859"/>
    </source>
</evidence>
<dbReference type="RefSeq" id="YP_010666842.1">
    <property type="nucleotide sequence ID" value="NC_070946.1"/>
</dbReference>
<keyword evidence="3" id="KW-1185">Reference proteome</keyword>
<protein>
    <submittedName>
        <fullName evidence="2">Membrane protein</fullName>
    </submittedName>
</protein>
<proteinExistence type="predicted"/>
<evidence type="ECO:0000313" key="2">
    <source>
        <dbReference type="EMBL" id="UAW09224.1"/>
    </source>
</evidence>
<gene>
    <name evidence="2" type="primary">63</name>
    <name evidence="2" type="ORF">SEA_DYNAMITE_63</name>
</gene>
<sequence length="121" mass="14230">MDLNVLLTNLTVIGFMIWLCYLIAVGCGVRFKKYDRPARQELYSRQGKAALQDEPKPNRRYWIRYDLIYDWGASSQFSGYYRTYLGARIAAFYHARIGSWGGDVVLIDRYKEIDERSKSRN</sequence>
<evidence type="ECO:0000256" key="1">
    <source>
        <dbReference type="SAM" id="Phobius"/>
    </source>
</evidence>
<keyword evidence="1" id="KW-1133">Transmembrane helix</keyword>
<feature type="transmembrane region" description="Helical" evidence="1">
    <location>
        <begin position="6"/>
        <end position="29"/>
    </location>
</feature>
<dbReference type="KEGG" id="vg:77942949"/>
<name>A0AAE9BRH9_9CAUD</name>